<reference evidence="1" key="4">
    <citation type="journal article" date="2022" name="PLoS Pathog.">
        <title>Chromosome-level genome of Schistosoma haematobium underpins genome-wide explorations of molecular variation.</title>
        <authorList>
            <person name="Stroehlein A.J."/>
            <person name="Korhonen P.K."/>
            <person name="Lee V.V."/>
            <person name="Ralph S.A."/>
            <person name="Mentink-Kane M."/>
            <person name="You H."/>
            <person name="McManus D.P."/>
            <person name="Tchuente L.T."/>
            <person name="Stothard J.R."/>
            <person name="Kaur P."/>
            <person name="Dudchenko O."/>
            <person name="Aiden E.L."/>
            <person name="Yang B."/>
            <person name="Yang H."/>
            <person name="Emery A.M."/>
            <person name="Webster B.L."/>
            <person name="Brindley P.J."/>
            <person name="Rollinson D."/>
            <person name="Chang B.C.H."/>
            <person name="Gasser R.B."/>
            <person name="Young N.D."/>
        </authorList>
    </citation>
    <scope>NUCLEOTIDE SEQUENCE</scope>
</reference>
<dbReference type="RefSeq" id="XP_051073764.1">
    <property type="nucleotide sequence ID" value="XM_051216197.1"/>
</dbReference>
<gene>
    <name evidence="1" type="ORF">MS3_00007850</name>
    <name evidence="2" type="ORF">MS3_08246</name>
</gene>
<dbReference type="CTD" id="24595487"/>
<organism evidence="2">
    <name type="scientific">Schistosoma haematobium</name>
    <name type="common">Blood fluke</name>
    <dbReference type="NCBI Taxonomy" id="6185"/>
    <lineage>
        <taxon>Eukaryota</taxon>
        <taxon>Metazoa</taxon>
        <taxon>Spiralia</taxon>
        <taxon>Lophotrochozoa</taxon>
        <taxon>Platyhelminthes</taxon>
        <taxon>Trematoda</taxon>
        <taxon>Digenea</taxon>
        <taxon>Strigeidida</taxon>
        <taxon>Schistosomatoidea</taxon>
        <taxon>Schistosomatidae</taxon>
        <taxon>Schistosoma</taxon>
    </lineage>
</organism>
<dbReference type="OrthoDB" id="10002384at2759"/>
<accession>A0A094ZXZ6</accession>
<reference evidence="1" key="2">
    <citation type="journal article" date="2019" name="Gigascience">
        <title>High-quality Schistosoma haematobium genome achieved by single-molecule and long-range sequencing.</title>
        <authorList>
            <person name="Stroehlein A.J."/>
            <person name="Korhonen P.K."/>
            <person name="Chong T.M."/>
            <person name="Lim Y.L."/>
            <person name="Chan K.G."/>
            <person name="Webster B."/>
            <person name="Rollinson D."/>
            <person name="Brindley P.J."/>
            <person name="Gasser R.B."/>
            <person name="Young N.D."/>
        </authorList>
    </citation>
    <scope>NUCLEOTIDE SEQUENCE</scope>
</reference>
<evidence type="ECO:0000313" key="2">
    <source>
        <dbReference type="EMBL" id="KGB39790.1"/>
    </source>
</evidence>
<evidence type="ECO:0000313" key="3">
    <source>
        <dbReference type="Proteomes" id="UP000471633"/>
    </source>
</evidence>
<dbReference type="AlphaFoldDB" id="A0A094ZXZ6"/>
<sequence>MTYHENSSEFVGEKSNYIGLDDASNIRPLYKNKIHNQCRLAGPTGQQSNGVVQDLSTDFLGYDWIASMVDNQIRPICTNISNRQVNVSANHYIDDEEWLNQREFFDKLNAFRQTNSDLCCSQRPLSLHKTSTKISHNKSTLMNVRQRVRPLPPIRTNMFPNNETNLKSPTIVQNYTLNSRLFPVRTDVLACDGKFREKAVGPIVLRISIPSHRLKNTKFLNDSFIIYKKHNPLSTSYPFKNTISLIGHCDYSVETKRSQ</sequence>
<dbReference type="EMBL" id="AMPZ03000001">
    <property type="protein sequence ID" value="KAH9594711.1"/>
    <property type="molecule type" value="Genomic_DNA"/>
</dbReference>
<dbReference type="Proteomes" id="UP000471633">
    <property type="component" value="Unassembled WGS sequence"/>
</dbReference>
<dbReference type="EMBL" id="KL251288">
    <property type="protein sequence ID" value="KGB39790.1"/>
    <property type="molecule type" value="Genomic_DNA"/>
</dbReference>
<reference evidence="2" key="1">
    <citation type="journal article" date="2012" name="Nat. Genet.">
        <title>Whole-genome sequence of Schistosoma haematobium.</title>
        <authorList>
            <person name="Young N.D."/>
            <person name="Jex A.R."/>
            <person name="Li B."/>
            <person name="Liu S."/>
            <person name="Yang L."/>
            <person name="Xiong Z."/>
            <person name="Li Y."/>
            <person name="Cantacessi C."/>
            <person name="Hall R.S."/>
            <person name="Xu X."/>
            <person name="Chen F."/>
            <person name="Wu X."/>
            <person name="Zerlotini A."/>
            <person name="Oliveira G."/>
            <person name="Hofmann A."/>
            <person name="Zhang G."/>
            <person name="Fang X."/>
            <person name="Kang Y."/>
            <person name="Campbell B.E."/>
            <person name="Loukas A."/>
            <person name="Ranganathan S."/>
            <person name="Rollinson D."/>
            <person name="Rinaldi G."/>
            <person name="Brindley P.J."/>
            <person name="Yang H."/>
            <person name="Wang J."/>
            <person name="Wang J."/>
            <person name="Gasser R.B."/>
        </authorList>
    </citation>
    <scope>NUCLEOTIDE SEQUENCE [LARGE SCALE GENOMIC DNA]</scope>
</reference>
<keyword evidence="3" id="KW-1185">Reference proteome</keyword>
<dbReference type="GeneID" id="24595487"/>
<protein>
    <submittedName>
        <fullName evidence="2">Uncharacterized protein</fullName>
    </submittedName>
</protein>
<name>A0A094ZXZ6_SCHHA</name>
<evidence type="ECO:0000313" key="1">
    <source>
        <dbReference type="EMBL" id="KAH9594711.1"/>
    </source>
</evidence>
<proteinExistence type="predicted"/>
<dbReference type="KEGG" id="shx:MS3_00007850"/>
<reference evidence="1" key="3">
    <citation type="submission" date="2021-06" db="EMBL/GenBank/DDBJ databases">
        <title>Chromosome-level genome assembly for S. haematobium.</title>
        <authorList>
            <person name="Stroehlein A.J."/>
        </authorList>
    </citation>
    <scope>NUCLEOTIDE SEQUENCE</scope>
</reference>